<dbReference type="AlphaFoldDB" id="A0A427B791"/>
<reference evidence="2 3" key="1">
    <citation type="journal article" date="2014" name="Agronomy (Basel)">
        <title>A Draft Genome Sequence for Ensete ventricosum, the Drought-Tolerant Tree Against Hunger.</title>
        <authorList>
            <person name="Harrison J."/>
            <person name="Moore K.A."/>
            <person name="Paszkiewicz K."/>
            <person name="Jones T."/>
            <person name="Grant M."/>
            <person name="Ambacheew D."/>
            <person name="Muzemil S."/>
            <person name="Studholme D.J."/>
        </authorList>
    </citation>
    <scope>NUCLEOTIDE SEQUENCE [LARGE SCALE GENOMIC DNA]</scope>
</reference>
<name>A0A427B791_ENSVE</name>
<feature type="compositionally biased region" description="Basic residues" evidence="1">
    <location>
        <begin position="170"/>
        <end position="179"/>
    </location>
</feature>
<proteinExistence type="predicted"/>
<comment type="caution">
    <text evidence="2">The sequence shown here is derived from an EMBL/GenBank/DDBJ whole genome shotgun (WGS) entry which is preliminary data.</text>
</comment>
<gene>
    <name evidence="2" type="ORF">B296_00011464</name>
</gene>
<evidence type="ECO:0000313" key="3">
    <source>
        <dbReference type="Proteomes" id="UP000287651"/>
    </source>
</evidence>
<dbReference type="Proteomes" id="UP000287651">
    <property type="component" value="Unassembled WGS sequence"/>
</dbReference>
<accession>A0A427B791</accession>
<sequence length="179" mass="20046">MKLGTCTIPRYDAACADQRGGRNSKDLLAENVLDDEAVAGDAGDDLGAGPGVEVEVLDVLPHHRLQIPRSHSRGLTLAGSRPAISLCKRMSGFKSRTRSIQNRKEQRVPQKDATKLPHARVKTDGRDIEPCNLRSMRRHVDIEAQERTLTIQERTSRRGRSHRDGDRGRSQGRNRVRLR</sequence>
<evidence type="ECO:0000313" key="2">
    <source>
        <dbReference type="EMBL" id="RRT84360.1"/>
    </source>
</evidence>
<dbReference type="EMBL" id="AMZH03000321">
    <property type="protein sequence ID" value="RRT84360.1"/>
    <property type="molecule type" value="Genomic_DNA"/>
</dbReference>
<feature type="region of interest" description="Disordered" evidence="1">
    <location>
        <begin position="92"/>
        <end position="123"/>
    </location>
</feature>
<feature type="region of interest" description="Disordered" evidence="1">
    <location>
        <begin position="139"/>
        <end position="179"/>
    </location>
</feature>
<evidence type="ECO:0000256" key="1">
    <source>
        <dbReference type="SAM" id="MobiDB-lite"/>
    </source>
</evidence>
<feature type="compositionally biased region" description="Basic and acidic residues" evidence="1">
    <location>
        <begin position="102"/>
        <end position="123"/>
    </location>
</feature>
<protein>
    <submittedName>
        <fullName evidence="2">Uncharacterized protein</fullName>
    </submittedName>
</protein>
<organism evidence="2 3">
    <name type="scientific">Ensete ventricosum</name>
    <name type="common">Abyssinian banana</name>
    <name type="synonym">Musa ensete</name>
    <dbReference type="NCBI Taxonomy" id="4639"/>
    <lineage>
        <taxon>Eukaryota</taxon>
        <taxon>Viridiplantae</taxon>
        <taxon>Streptophyta</taxon>
        <taxon>Embryophyta</taxon>
        <taxon>Tracheophyta</taxon>
        <taxon>Spermatophyta</taxon>
        <taxon>Magnoliopsida</taxon>
        <taxon>Liliopsida</taxon>
        <taxon>Zingiberales</taxon>
        <taxon>Musaceae</taxon>
        <taxon>Ensete</taxon>
    </lineage>
</organism>